<proteinExistence type="predicted"/>
<dbReference type="SUPFAM" id="SSF47413">
    <property type="entry name" value="lambda repressor-like DNA-binding domains"/>
    <property type="match status" value="1"/>
</dbReference>
<dbReference type="EMBL" id="JABXXR010000007">
    <property type="protein sequence ID" value="NVN39368.1"/>
    <property type="molecule type" value="Genomic_DNA"/>
</dbReference>
<dbReference type="CDD" id="cd00093">
    <property type="entry name" value="HTH_XRE"/>
    <property type="match status" value="1"/>
</dbReference>
<reference evidence="3 4" key="1">
    <citation type="submission" date="2020-06" db="EMBL/GenBank/DDBJ databases">
        <title>Description of novel acetic acid bacteria.</title>
        <authorList>
            <person name="Sombolestani A."/>
        </authorList>
    </citation>
    <scope>NUCLEOTIDE SEQUENCE [LARGE SCALE GENOMIC DNA]</scope>
    <source>
        <strain evidence="3 4">LMG 27010</strain>
    </source>
</reference>
<dbReference type="Pfam" id="PF13560">
    <property type="entry name" value="HTH_31"/>
    <property type="match status" value="1"/>
</dbReference>
<accession>A0A850P609</accession>
<organism evidence="3 4">
    <name type="scientific">Ameyamaea chiangmaiensis</name>
    <dbReference type="NCBI Taxonomy" id="442969"/>
    <lineage>
        <taxon>Bacteria</taxon>
        <taxon>Pseudomonadati</taxon>
        <taxon>Pseudomonadota</taxon>
        <taxon>Alphaproteobacteria</taxon>
        <taxon>Acetobacterales</taxon>
        <taxon>Acetobacteraceae</taxon>
        <taxon>Ameyamaea</taxon>
    </lineage>
</organism>
<dbReference type="PANTHER" id="PTHR46558">
    <property type="entry name" value="TRACRIPTIONAL REGULATORY PROTEIN-RELATED-RELATED"/>
    <property type="match status" value="1"/>
</dbReference>
<dbReference type="GO" id="GO:0003677">
    <property type="term" value="F:DNA binding"/>
    <property type="evidence" value="ECO:0007669"/>
    <property type="project" value="UniProtKB-KW"/>
</dbReference>
<dbReference type="RefSeq" id="WP_176612387.1">
    <property type="nucleotide sequence ID" value="NZ_JAGYFJ010000002.1"/>
</dbReference>
<dbReference type="PANTHER" id="PTHR46558:SF11">
    <property type="entry name" value="HTH-TYPE TRANSCRIPTIONAL REGULATOR XRE"/>
    <property type="match status" value="1"/>
</dbReference>
<feature type="domain" description="HTH cro/C1-type" evidence="2">
    <location>
        <begin position="5"/>
        <end position="58"/>
    </location>
</feature>
<dbReference type="InterPro" id="IPR001387">
    <property type="entry name" value="Cro/C1-type_HTH"/>
</dbReference>
<dbReference type="Gene3D" id="1.10.260.40">
    <property type="entry name" value="lambda repressor-like DNA-binding domains"/>
    <property type="match status" value="1"/>
</dbReference>
<sequence>MGDRLRSLRKSRGLVQAVAAEAVGISRNHLTEIENGKDPGFQTFCALADFYGVSMDYLYRGTTLVAIENPEDVAHGPEESRLLRIWRGVDDCHRQRMMDGLLAELLAKSKSSAA</sequence>
<dbReference type="AlphaFoldDB" id="A0A850P609"/>
<dbReference type="Proteomes" id="UP000585665">
    <property type="component" value="Unassembled WGS sequence"/>
</dbReference>
<keyword evidence="4" id="KW-1185">Reference proteome</keyword>
<dbReference type="InterPro" id="IPR010982">
    <property type="entry name" value="Lambda_DNA-bd_dom_sf"/>
</dbReference>
<evidence type="ECO:0000256" key="1">
    <source>
        <dbReference type="ARBA" id="ARBA00023125"/>
    </source>
</evidence>
<dbReference type="PROSITE" id="PS50943">
    <property type="entry name" value="HTH_CROC1"/>
    <property type="match status" value="1"/>
</dbReference>
<keyword evidence="1" id="KW-0238">DNA-binding</keyword>
<dbReference type="SMART" id="SM00530">
    <property type="entry name" value="HTH_XRE"/>
    <property type="match status" value="1"/>
</dbReference>
<protein>
    <submittedName>
        <fullName evidence="3">Helix-turn-helix transcriptional regulator</fullName>
    </submittedName>
</protein>
<evidence type="ECO:0000313" key="4">
    <source>
        <dbReference type="Proteomes" id="UP000585665"/>
    </source>
</evidence>
<evidence type="ECO:0000313" key="3">
    <source>
        <dbReference type="EMBL" id="NVN39368.1"/>
    </source>
</evidence>
<name>A0A850P609_9PROT</name>
<evidence type="ECO:0000259" key="2">
    <source>
        <dbReference type="PROSITE" id="PS50943"/>
    </source>
</evidence>
<gene>
    <name evidence="3" type="ORF">HUK82_02145</name>
</gene>
<comment type="caution">
    <text evidence="3">The sequence shown here is derived from an EMBL/GenBank/DDBJ whole genome shotgun (WGS) entry which is preliminary data.</text>
</comment>